<evidence type="ECO:0000256" key="1">
    <source>
        <dbReference type="SAM" id="MobiDB-lite"/>
    </source>
</evidence>
<accession>A0A6J5SNW8</accession>
<proteinExistence type="predicted"/>
<sequence>MKSANMYWNPATGQEEVQRGSDGYPSVRADCSFVDGPVNDAFGRLRTSHPVTLFASTQEYDTDPLHMENYVAGGGTAVYTQANSSTVLSTDAATSNNRALRQSKVYWRYQPGKSQIIKLTGTLAKSGTPAGAAVARIGYYDDNNGIYFGRDSTGYFIAIRSNVSGSIVEAEKVYQSAWSEDSFGVEGKNPSGVTIDFTKEQIFFIDLQWLGVGRVRGGFVVDGKLSYAHLFEHANLTTQVYMKTANLPVRYEVFNSGAAGSNISLEAICCAVESEGGAEDVGGVTLEFDNSNSVATAANSATLTPLCTIRLKDTFNGITYRGQAHHMVVSFLADKNTYYELIWNATTLTSAAGAVNELTAGTWIDLNTTYSGIEYNVAATAYTGGLAMGSGFIAASGSGSNSVGAEISGVPSRLILARTYANVRDTITIAARGLGAASAIYFTVNIEEQH</sequence>
<reference evidence="2" key="1">
    <citation type="submission" date="2020-05" db="EMBL/GenBank/DDBJ databases">
        <authorList>
            <person name="Chiriac C."/>
            <person name="Salcher M."/>
            <person name="Ghai R."/>
            <person name="Kavagutti S V."/>
        </authorList>
    </citation>
    <scope>NUCLEOTIDE SEQUENCE</scope>
</reference>
<name>A0A6J5SNW8_9CAUD</name>
<gene>
    <name evidence="2" type="ORF">UFOVP1590_19</name>
</gene>
<dbReference type="EMBL" id="LR797443">
    <property type="protein sequence ID" value="CAB4216945.1"/>
    <property type="molecule type" value="Genomic_DNA"/>
</dbReference>
<protein>
    <submittedName>
        <fullName evidence="2">Uncharacterized protein</fullName>
    </submittedName>
</protein>
<organism evidence="2">
    <name type="scientific">uncultured Caudovirales phage</name>
    <dbReference type="NCBI Taxonomy" id="2100421"/>
    <lineage>
        <taxon>Viruses</taxon>
        <taxon>Duplodnaviria</taxon>
        <taxon>Heunggongvirae</taxon>
        <taxon>Uroviricota</taxon>
        <taxon>Caudoviricetes</taxon>
        <taxon>Peduoviridae</taxon>
        <taxon>Maltschvirus</taxon>
        <taxon>Maltschvirus maltsch</taxon>
    </lineage>
</organism>
<evidence type="ECO:0000313" key="2">
    <source>
        <dbReference type="EMBL" id="CAB4216945.1"/>
    </source>
</evidence>
<feature type="region of interest" description="Disordered" evidence="1">
    <location>
        <begin position="1"/>
        <end position="23"/>
    </location>
</feature>